<evidence type="ECO:0000256" key="3">
    <source>
        <dbReference type="SAM" id="Phobius"/>
    </source>
</evidence>
<proteinExistence type="predicted"/>
<keyword evidence="3" id="KW-1133">Transmembrane helix</keyword>
<dbReference type="Gene3D" id="3.30.700.10">
    <property type="entry name" value="Glycoprotein, Type 4 Pilin"/>
    <property type="match status" value="1"/>
</dbReference>
<evidence type="ECO:0000313" key="5">
    <source>
        <dbReference type="Proteomes" id="UP001596620"/>
    </source>
</evidence>
<gene>
    <name evidence="4" type="primary">comGD</name>
    <name evidence="4" type="ORF">ACFQU8_13000</name>
</gene>
<keyword evidence="2" id="KW-0178">Competence</keyword>
<organism evidence="4 5">
    <name type="scientific">Lentibacillus kimchii</name>
    <dbReference type="NCBI Taxonomy" id="1542911"/>
    <lineage>
        <taxon>Bacteria</taxon>
        <taxon>Bacillati</taxon>
        <taxon>Bacillota</taxon>
        <taxon>Bacilli</taxon>
        <taxon>Bacillales</taxon>
        <taxon>Bacillaceae</taxon>
        <taxon>Lentibacillus</taxon>
    </lineage>
</organism>
<name>A0ABW2UVZ5_9BACI</name>
<evidence type="ECO:0000313" key="4">
    <source>
        <dbReference type="EMBL" id="MFC7748102.1"/>
    </source>
</evidence>
<comment type="subcellular location">
    <subcellularLocation>
        <location evidence="1">Cell surface</location>
    </subcellularLocation>
</comment>
<dbReference type="InterPro" id="IPR016785">
    <property type="entry name" value="ComGD"/>
</dbReference>
<dbReference type="InterPro" id="IPR045584">
    <property type="entry name" value="Pilin-like"/>
</dbReference>
<dbReference type="NCBIfam" id="NF040982">
    <property type="entry name" value="ComGD"/>
    <property type="match status" value="1"/>
</dbReference>
<keyword evidence="5" id="KW-1185">Reference proteome</keyword>
<dbReference type="PIRSF" id="PIRSF021292">
    <property type="entry name" value="Competence_ComGD"/>
    <property type="match status" value="1"/>
</dbReference>
<keyword evidence="3" id="KW-0472">Membrane</keyword>
<protein>
    <submittedName>
        <fullName evidence="4">Competence type IV pilus minor pilin ComGD</fullName>
    </submittedName>
</protein>
<dbReference type="SUPFAM" id="SSF54523">
    <property type="entry name" value="Pili subunits"/>
    <property type="match status" value="1"/>
</dbReference>
<evidence type="ECO:0000256" key="1">
    <source>
        <dbReference type="ARBA" id="ARBA00004241"/>
    </source>
</evidence>
<dbReference type="Proteomes" id="UP001596620">
    <property type="component" value="Unassembled WGS sequence"/>
</dbReference>
<dbReference type="RefSeq" id="WP_382361046.1">
    <property type="nucleotide sequence ID" value="NZ_JBHTGR010000057.1"/>
</dbReference>
<dbReference type="NCBIfam" id="TIGR02532">
    <property type="entry name" value="IV_pilin_GFxxxE"/>
    <property type="match status" value="1"/>
</dbReference>
<feature type="transmembrane region" description="Helical" evidence="3">
    <location>
        <begin position="12"/>
        <end position="34"/>
    </location>
</feature>
<evidence type="ECO:0000256" key="2">
    <source>
        <dbReference type="ARBA" id="ARBA00023287"/>
    </source>
</evidence>
<dbReference type="EMBL" id="JBHTGR010000057">
    <property type="protein sequence ID" value="MFC7748102.1"/>
    <property type="molecule type" value="Genomic_DNA"/>
</dbReference>
<keyword evidence="3" id="KW-0812">Transmembrane</keyword>
<accession>A0ABW2UVZ5</accession>
<dbReference type="Pfam" id="PF07963">
    <property type="entry name" value="N_methyl"/>
    <property type="match status" value="1"/>
</dbReference>
<reference evidence="5" key="1">
    <citation type="journal article" date="2019" name="Int. J. Syst. Evol. Microbiol.">
        <title>The Global Catalogue of Microorganisms (GCM) 10K type strain sequencing project: providing services to taxonomists for standard genome sequencing and annotation.</title>
        <authorList>
            <consortium name="The Broad Institute Genomics Platform"/>
            <consortium name="The Broad Institute Genome Sequencing Center for Infectious Disease"/>
            <person name="Wu L."/>
            <person name="Ma J."/>
        </authorList>
    </citation>
    <scope>NUCLEOTIDE SEQUENCE [LARGE SCALE GENOMIC DNA]</scope>
    <source>
        <strain evidence="5">JCM 30234</strain>
    </source>
</reference>
<dbReference type="InterPro" id="IPR012902">
    <property type="entry name" value="N_methyl_site"/>
</dbReference>
<comment type="caution">
    <text evidence="4">The sequence shown here is derived from an EMBL/GenBank/DDBJ whole genome shotgun (WGS) entry which is preliminary data.</text>
</comment>
<sequence length="140" mass="16193">MARNNGFTLIEVLFVLSILSVLVVISAPLHISVLDKQTEQRFLETLDMDILHLQSLAYNTRDYYRLTFEENRYFIDKNSATILERELPEGWQIKTRKLKNIAFKHTGTIRQPGNLTIKTLSNSYKLTCPLGKGRCYVAKQ</sequence>